<proteinExistence type="inferred from homology"/>
<dbReference type="OrthoDB" id="21665at2"/>
<dbReference type="PROSITE" id="PS50005">
    <property type="entry name" value="TPR"/>
    <property type="match status" value="1"/>
</dbReference>
<comment type="caution">
    <text evidence="6">The sequence shown here is derived from an EMBL/GenBank/DDBJ whole genome shotgun (WGS) entry which is preliminary data.</text>
</comment>
<dbReference type="SUPFAM" id="SSF48452">
    <property type="entry name" value="TPR-like"/>
    <property type="match status" value="1"/>
</dbReference>
<dbReference type="InterPro" id="IPR011990">
    <property type="entry name" value="TPR-like_helical_dom_sf"/>
</dbReference>
<dbReference type="PANTHER" id="PTHR46332">
    <property type="entry name" value="ASPARTATE BETA-HYDROXYLASE DOMAIN-CONTAINING PROTEIN 2"/>
    <property type="match status" value="1"/>
</dbReference>
<dbReference type="InterPro" id="IPR051821">
    <property type="entry name" value="Asp/Asn_beta-hydroxylase"/>
</dbReference>
<dbReference type="Pfam" id="PF05118">
    <property type="entry name" value="Asp_Arg_Hydrox"/>
    <property type="match status" value="1"/>
</dbReference>
<feature type="domain" description="Aspartyl/asparaginy/proline hydroxylase" evidence="5">
    <location>
        <begin position="246"/>
        <end position="411"/>
    </location>
</feature>
<dbReference type="RefSeq" id="WP_131992954.1">
    <property type="nucleotide sequence ID" value="NZ_SLWQ01000001.1"/>
</dbReference>
<evidence type="ECO:0000256" key="1">
    <source>
        <dbReference type="ARBA" id="ARBA00007730"/>
    </source>
</evidence>
<dbReference type="AlphaFoldDB" id="A0A4R2IFX4"/>
<evidence type="ECO:0000313" key="6">
    <source>
        <dbReference type="EMBL" id="TCO43092.1"/>
    </source>
</evidence>
<dbReference type="GO" id="GO:0051213">
    <property type="term" value="F:dioxygenase activity"/>
    <property type="evidence" value="ECO:0007669"/>
    <property type="project" value="UniProtKB-KW"/>
</dbReference>
<evidence type="ECO:0000313" key="7">
    <source>
        <dbReference type="Proteomes" id="UP000294862"/>
    </source>
</evidence>
<evidence type="ECO:0000256" key="2">
    <source>
        <dbReference type="ARBA" id="ARBA00022964"/>
    </source>
</evidence>
<dbReference type="GO" id="GO:0016020">
    <property type="term" value="C:membrane"/>
    <property type="evidence" value="ECO:0007669"/>
    <property type="project" value="TreeGrafter"/>
</dbReference>
<reference evidence="6 7" key="1">
    <citation type="journal article" date="2015" name="Stand. Genomic Sci.">
        <title>Genomic Encyclopedia of Bacterial and Archaeal Type Strains, Phase III: the genomes of soil and plant-associated and newly described type strains.</title>
        <authorList>
            <person name="Whitman W.B."/>
            <person name="Woyke T."/>
            <person name="Klenk H.P."/>
            <person name="Zhou Y."/>
            <person name="Lilburn T.G."/>
            <person name="Beck B.J."/>
            <person name="De Vos P."/>
            <person name="Vandamme P."/>
            <person name="Eisen J.A."/>
            <person name="Garrity G."/>
            <person name="Hugenholtz P."/>
            <person name="Kyrpides N.C."/>
        </authorList>
    </citation>
    <scope>NUCLEOTIDE SEQUENCE [LARGE SCALE GENOMIC DNA]</scope>
    <source>
        <strain evidence="6 7">A3</strain>
    </source>
</reference>
<dbReference type="Pfam" id="PF13432">
    <property type="entry name" value="TPR_16"/>
    <property type="match status" value="2"/>
</dbReference>
<dbReference type="SMART" id="SM00028">
    <property type="entry name" value="TPR"/>
    <property type="match status" value="4"/>
</dbReference>
<dbReference type="Gene3D" id="1.25.40.10">
    <property type="entry name" value="Tetratricopeptide repeat domain"/>
    <property type="match status" value="1"/>
</dbReference>
<sequence length="437" mass="48027">MNTTPASTAADERRAAALALVAQGRVAEAERAFGELLRDQPDDADALNFLAICAHGRGQADAALELLGRAQAEHPADTTTLTNLGVLHRERGRLEEAQAALAEAVRIAPRSYVARLRLGEVLEARGRLGQALPAYFGAINHAQELGLWLSDATTDAPLRPLVKHAMRAVAAGRRMLFAALLTPLRERHGDAALARVGRGLAIYLGELAPDFPDPRQRPKFFYVPDLPPTPVFARELFPWYEALEAQTEVIGEEMRAVYAADGGFEPFLGHFDDTSPLAAHLRNERDKPVWDAFFFFRHGVRNDANAARCPRTTAILETLPLCRIREHSPEVCFSVLTAGSHILPHHGVTNTRVVTHLPLVVPEGDLALAVAGQVLRWQEGRCFSFDDTFEHEAWNRSDATRVVMLLDAWNPHLDEIEREAITALISGIGDFNRAAGL</sequence>
<keyword evidence="2" id="KW-0223">Dioxygenase</keyword>
<keyword evidence="7" id="KW-1185">Reference proteome</keyword>
<comment type="similarity">
    <text evidence="1">Belongs to the aspartyl/asparaginyl beta-hydroxylase family.</text>
</comment>
<evidence type="ECO:0000259" key="5">
    <source>
        <dbReference type="Pfam" id="PF05118"/>
    </source>
</evidence>
<protein>
    <submittedName>
        <fullName evidence="6">Aspartate beta-hydroxylase</fullName>
    </submittedName>
</protein>
<evidence type="ECO:0000256" key="4">
    <source>
        <dbReference type="PROSITE-ProRule" id="PRU00339"/>
    </source>
</evidence>
<dbReference type="InterPro" id="IPR007803">
    <property type="entry name" value="Asp/Arg/Pro-Hydrxlase"/>
</dbReference>
<dbReference type="EMBL" id="SLWQ01000001">
    <property type="protein sequence ID" value="TCO43092.1"/>
    <property type="molecule type" value="Genomic_DNA"/>
</dbReference>
<dbReference type="PANTHER" id="PTHR46332:SF5">
    <property type="entry name" value="ASPARTATE BETA-HYDROXYLASE DOMAIN CONTAINING 2"/>
    <property type="match status" value="1"/>
</dbReference>
<dbReference type="Gene3D" id="2.60.120.330">
    <property type="entry name" value="B-lactam Antibiotic, Isopenicillin N Synthase, Chain"/>
    <property type="match status" value="1"/>
</dbReference>
<organism evidence="6 7">
    <name type="scientific">Dokdonella fugitiva</name>
    <dbReference type="NCBI Taxonomy" id="328517"/>
    <lineage>
        <taxon>Bacteria</taxon>
        <taxon>Pseudomonadati</taxon>
        <taxon>Pseudomonadota</taxon>
        <taxon>Gammaproteobacteria</taxon>
        <taxon>Lysobacterales</taxon>
        <taxon>Rhodanobacteraceae</taxon>
        <taxon>Dokdonella</taxon>
    </lineage>
</organism>
<keyword evidence="3" id="KW-0560">Oxidoreductase</keyword>
<dbReference type="Proteomes" id="UP000294862">
    <property type="component" value="Unassembled WGS sequence"/>
</dbReference>
<evidence type="ECO:0000256" key="3">
    <source>
        <dbReference type="ARBA" id="ARBA00023002"/>
    </source>
</evidence>
<feature type="repeat" description="TPR" evidence="4">
    <location>
        <begin position="78"/>
        <end position="111"/>
    </location>
</feature>
<name>A0A4R2IFX4_9GAMM</name>
<accession>A0A4R2IFX4</accession>
<dbReference type="InterPro" id="IPR027443">
    <property type="entry name" value="IPNS-like_sf"/>
</dbReference>
<keyword evidence="4" id="KW-0802">TPR repeat</keyword>
<gene>
    <name evidence="6" type="ORF">EV148_101511</name>
</gene>
<dbReference type="InterPro" id="IPR019734">
    <property type="entry name" value="TPR_rpt"/>
</dbReference>
<dbReference type="SUPFAM" id="SSF51197">
    <property type="entry name" value="Clavaminate synthase-like"/>
    <property type="match status" value="1"/>
</dbReference>